<name>A0A1H7EXM7_9FIRM</name>
<protein>
    <submittedName>
        <fullName evidence="1">Uncharacterized protein</fullName>
    </submittedName>
</protein>
<accession>A0A1H7EXM7</accession>
<proteinExistence type="predicted"/>
<reference evidence="2" key="1">
    <citation type="submission" date="2016-10" db="EMBL/GenBank/DDBJ databases">
        <authorList>
            <person name="Varghese N."/>
        </authorList>
    </citation>
    <scope>NUCLEOTIDE SEQUENCE [LARGE SCALE GENOMIC DNA]</scope>
    <source>
        <strain evidence="2">ACV-9</strain>
    </source>
</reference>
<evidence type="ECO:0000313" key="1">
    <source>
        <dbReference type="EMBL" id="SEK18558.1"/>
    </source>
</evidence>
<gene>
    <name evidence="1" type="ORF">SAMN02910377_00186</name>
</gene>
<dbReference type="EMBL" id="FNZX01000003">
    <property type="protein sequence ID" value="SEK18558.1"/>
    <property type="molecule type" value="Genomic_DNA"/>
</dbReference>
<dbReference type="Proteomes" id="UP000182321">
    <property type="component" value="Unassembled WGS sequence"/>
</dbReference>
<dbReference type="AlphaFoldDB" id="A0A1H7EXM7"/>
<evidence type="ECO:0000313" key="2">
    <source>
        <dbReference type="Proteomes" id="UP000182321"/>
    </source>
</evidence>
<dbReference type="RefSeq" id="WP_074788703.1">
    <property type="nucleotide sequence ID" value="NZ_FNZX01000003.1"/>
</dbReference>
<sequence>MSKQKSISTLIEELQEENQHLQSLGKLFNKACLNEFGYGVKELHQIIEKWQALERQKAAKLGSEIQSSHRED</sequence>
<organism evidence="1 2">
    <name type="scientific">Pseudobutyrivibrio ruminis</name>
    <dbReference type="NCBI Taxonomy" id="46206"/>
    <lineage>
        <taxon>Bacteria</taxon>
        <taxon>Bacillati</taxon>
        <taxon>Bacillota</taxon>
        <taxon>Clostridia</taxon>
        <taxon>Lachnospirales</taxon>
        <taxon>Lachnospiraceae</taxon>
        <taxon>Pseudobutyrivibrio</taxon>
    </lineage>
</organism>
<keyword evidence="2" id="KW-1185">Reference proteome</keyword>